<dbReference type="SUPFAM" id="SSF51197">
    <property type="entry name" value="Clavaminate synthase-like"/>
    <property type="match status" value="1"/>
</dbReference>
<evidence type="ECO:0000313" key="2">
    <source>
        <dbReference type="EMBL" id="KLO14179.1"/>
    </source>
</evidence>
<name>A0A0H2RQN2_9AGAM</name>
<reference evidence="2 3" key="1">
    <citation type="submission" date="2015-04" db="EMBL/GenBank/DDBJ databases">
        <title>Complete genome sequence of Schizopora paradoxa KUC8140, a cosmopolitan wood degrader in East Asia.</title>
        <authorList>
            <consortium name="DOE Joint Genome Institute"/>
            <person name="Min B."/>
            <person name="Park H."/>
            <person name="Jang Y."/>
            <person name="Kim J.-J."/>
            <person name="Kim K.H."/>
            <person name="Pangilinan J."/>
            <person name="Lipzen A."/>
            <person name="Riley R."/>
            <person name="Grigoriev I.V."/>
            <person name="Spatafora J.W."/>
            <person name="Choi I.-G."/>
        </authorList>
    </citation>
    <scope>NUCLEOTIDE SEQUENCE [LARGE SCALE GENOMIC DNA]</scope>
    <source>
        <strain evidence="2 3">KUC8140</strain>
    </source>
</reference>
<protein>
    <recommendedName>
        <fullName evidence="1">Alpha-ketoglutarate-dependent dioxygenase AlkB-like domain-containing protein</fullName>
    </recommendedName>
</protein>
<dbReference type="PANTHER" id="PTHR21052">
    <property type="entry name" value="SPERMATOGENESIS ASSOCIATED 11-RELATED"/>
    <property type="match status" value="1"/>
</dbReference>
<dbReference type="GO" id="GO:0006631">
    <property type="term" value="P:fatty acid metabolic process"/>
    <property type="evidence" value="ECO:0007669"/>
    <property type="project" value="TreeGrafter"/>
</dbReference>
<dbReference type="InParanoid" id="A0A0H2RQN2"/>
<gene>
    <name evidence="2" type="ORF">SCHPADRAFT_939727</name>
</gene>
<sequence length="238" mass="26991">MNSASRSSDLSGFVEHIGEVKTAPSLLERNSFFNPNFFNAEEQAFLIRSCLKKLDAADSPRSKRRRRALSLKPPSSNDLPLAQFLPDHAYDFDQGHFDGVISNFREMHLTEWPSEDIQQITKLLDRVYALLPSVDTQTHILHLASDGEIRPHIDNVEASGAWILGVSLGSPRILRMQNTRDDREVFDVLLPSGSVYIQRDDLRFLYKHSILKGGGSFRSHHIPNGQRLSIMIRDRITA</sequence>
<evidence type="ECO:0000259" key="1">
    <source>
        <dbReference type="Pfam" id="PF13532"/>
    </source>
</evidence>
<dbReference type="GO" id="GO:0005759">
    <property type="term" value="C:mitochondrial matrix"/>
    <property type="evidence" value="ECO:0007669"/>
    <property type="project" value="TreeGrafter"/>
</dbReference>
<dbReference type="EMBL" id="KQ085947">
    <property type="protein sequence ID" value="KLO14179.1"/>
    <property type="molecule type" value="Genomic_DNA"/>
</dbReference>
<proteinExistence type="predicted"/>
<dbReference type="Gene3D" id="2.60.120.590">
    <property type="entry name" value="Alpha-ketoglutarate-dependent dioxygenase AlkB-like"/>
    <property type="match status" value="1"/>
</dbReference>
<dbReference type="OrthoDB" id="28127at2759"/>
<organism evidence="2 3">
    <name type="scientific">Schizopora paradoxa</name>
    <dbReference type="NCBI Taxonomy" id="27342"/>
    <lineage>
        <taxon>Eukaryota</taxon>
        <taxon>Fungi</taxon>
        <taxon>Dikarya</taxon>
        <taxon>Basidiomycota</taxon>
        <taxon>Agaricomycotina</taxon>
        <taxon>Agaricomycetes</taxon>
        <taxon>Hymenochaetales</taxon>
        <taxon>Schizoporaceae</taxon>
        <taxon>Schizopora</taxon>
    </lineage>
</organism>
<dbReference type="STRING" id="27342.A0A0H2RQN2"/>
<dbReference type="InterPro" id="IPR027450">
    <property type="entry name" value="AlkB-like"/>
</dbReference>
<keyword evidence="3" id="KW-1185">Reference proteome</keyword>
<accession>A0A0H2RQN2</accession>
<dbReference type="PANTHER" id="PTHR21052:SF0">
    <property type="entry name" value="ALPHA-KETOGLUTARATE-DEPENDENT DIOXYGENASE ALKB HOMOLOG 7, MITOCHONDRIAL"/>
    <property type="match status" value="1"/>
</dbReference>
<dbReference type="InterPro" id="IPR037151">
    <property type="entry name" value="AlkB-like_sf"/>
</dbReference>
<feature type="domain" description="Alpha-ketoglutarate-dependent dioxygenase AlkB-like" evidence="1">
    <location>
        <begin position="35"/>
        <end position="233"/>
    </location>
</feature>
<dbReference type="InterPro" id="IPR032870">
    <property type="entry name" value="ALKBH7-like"/>
</dbReference>
<dbReference type="Pfam" id="PF13532">
    <property type="entry name" value="2OG-FeII_Oxy_2"/>
    <property type="match status" value="1"/>
</dbReference>
<dbReference type="Proteomes" id="UP000053477">
    <property type="component" value="Unassembled WGS sequence"/>
</dbReference>
<dbReference type="GO" id="GO:0006974">
    <property type="term" value="P:DNA damage response"/>
    <property type="evidence" value="ECO:0007669"/>
    <property type="project" value="InterPro"/>
</dbReference>
<dbReference type="AlphaFoldDB" id="A0A0H2RQN2"/>
<evidence type="ECO:0000313" key="3">
    <source>
        <dbReference type="Proteomes" id="UP000053477"/>
    </source>
</evidence>
<dbReference type="GO" id="GO:0016706">
    <property type="term" value="F:2-oxoglutarate-dependent dioxygenase activity"/>
    <property type="evidence" value="ECO:0007669"/>
    <property type="project" value="TreeGrafter"/>
</dbReference>